<dbReference type="EMBL" id="FOSV01000007">
    <property type="protein sequence ID" value="SFL00358.1"/>
    <property type="molecule type" value="Genomic_DNA"/>
</dbReference>
<evidence type="ECO:0000313" key="2">
    <source>
        <dbReference type="Proteomes" id="UP000198804"/>
    </source>
</evidence>
<keyword evidence="2" id="KW-1185">Reference proteome</keyword>
<name>A0A1I4E3D9_9HYPH</name>
<dbReference type="Proteomes" id="UP000198804">
    <property type="component" value="Unassembled WGS sequence"/>
</dbReference>
<proteinExistence type="predicted"/>
<dbReference type="RefSeq" id="WP_091945370.1">
    <property type="nucleotide sequence ID" value="NZ_FOSV01000007.1"/>
</dbReference>
<sequence length="84" mass="8813">MRGDYSFSDPPPGAVCCLSCGRVSIGMTIAETQAAVDRVNADLRPGERPVGLSYFRCCPAPRFRPAVRGDIPDGATIGTVLAEG</sequence>
<reference evidence="2" key="1">
    <citation type="submission" date="2016-10" db="EMBL/GenBank/DDBJ databases">
        <authorList>
            <person name="Varghese N."/>
            <person name="Submissions S."/>
        </authorList>
    </citation>
    <scope>NUCLEOTIDE SEQUENCE [LARGE SCALE GENOMIC DNA]</scope>
    <source>
        <strain evidence="2">CGMCC 1.6474</strain>
    </source>
</reference>
<dbReference type="OrthoDB" id="7996590at2"/>
<organism evidence="1 2">
    <name type="scientific">Methylorubrum salsuginis</name>
    <dbReference type="NCBI Taxonomy" id="414703"/>
    <lineage>
        <taxon>Bacteria</taxon>
        <taxon>Pseudomonadati</taxon>
        <taxon>Pseudomonadota</taxon>
        <taxon>Alphaproteobacteria</taxon>
        <taxon>Hyphomicrobiales</taxon>
        <taxon>Methylobacteriaceae</taxon>
        <taxon>Methylorubrum</taxon>
    </lineage>
</organism>
<gene>
    <name evidence="1" type="ORF">SAMN04488125_10770</name>
</gene>
<evidence type="ECO:0000313" key="1">
    <source>
        <dbReference type="EMBL" id="SFL00358.1"/>
    </source>
</evidence>
<protein>
    <submittedName>
        <fullName evidence="1">Uncharacterized protein</fullName>
    </submittedName>
</protein>
<accession>A0A1I4E3D9</accession>
<dbReference type="AlphaFoldDB" id="A0A1I4E3D9"/>